<feature type="region of interest" description="Disordered" evidence="1">
    <location>
        <begin position="1"/>
        <end position="27"/>
    </location>
</feature>
<evidence type="ECO:0000256" key="1">
    <source>
        <dbReference type="SAM" id="MobiDB-lite"/>
    </source>
</evidence>
<gene>
    <name evidence="2" type="ORF">CH063_08877</name>
</gene>
<dbReference type="HOGENOM" id="CLU_2819422_0_0_1"/>
<accession>H1VBH6</accession>
<proteinExistence type="predicted"/>
<feature type="non-terminal residue" evidence="2">
    <location>
        <position position="67"/>
    </location>
</feature>
<protein>
    <submittedName>
        <fullName evidence="2">Uncharacterized protein</fullName>
    </submittedName>
</protein>
<organism evidence="2 3">
    <name type="scientific">Colletotrichum higginsianum (strain IMI 349063)</name>
    <name type="common">Crucifer anthracnose fungus</name>
    <dbReference type="NCBI Taxonomy" id="759273"/>
    <lineage>
        <taxon>Eukaryota</taxon>
        <taxon>Fungi</taxon>
        <taxon>Dikarya</taxon>
        <taxon>Ascomycota</taxon>
        <taxon>Pezizomycotina</taxon>
        <taxon>Sordariomycetes</taxon>
        <taxon>Hypocreomycetidae</taxon>
        <taxon>Glomerellales</taxon>
        <taxon>Glomerellaceae</taxon>
        <taxon>Colletotrichum</taxon>
        <taxon>Colletotrichum destructivum species complex</taxon>
    </lineage>
</organism>
<name>H1VBH6_COLHI</name>
<dbReference type="Proteomes" id="UP000007174">
    <property type="component" value="Unassembled WGS sequence"/>
</dbReference>
<sequence length="67" mass="6934">AASGTETVQARNNGDGDMDTIPKQHQSYVARQPTSNCLPLCLPRKIGTLAATSPSLASPRSIHGTSG</sequence>
<feature type="compositionally biased region" description="Polar residues" evidence="1">
    <location>
        <begin position="1"/>
        <end position="12"/>
    </location>
</feature>
<reference evidence="3" key="1">
    <citation type="journal article" date="2012" name="Nat. Genet.">
        <title>Lifestyle transitions in plant pathogenic Colletotrichum fungi deciphered by genome and transcriptome analyses.</title>
        <authorList>
            <person name="O'Connell R.J."/>
            <person name="Thon M.R."/>
            <person name="Hacquard S."/>
            <person name="Amyotte S.G."/>
            <person name="Kleemann J."/>
            <person name="Torres M.F."/>
            <person name="Damm U."/>
            <person name="Buiate E.A."/>
            <person name="Epstein L."/>
            <person name="Alkan N."/>
            <person name="Altmueller J."/>
            <person name="Alvarado-Balderrama L."/>
            <person name="Bauser C.A."/>
            <person name="Becker C."/>
            <person name="Birren B.W."/>
            <person name="Chen Z."/>
            <person name="Choi J."/>
            <person name="Crouch J.A."/>
            <person name="Duvick J.P."/>
            <person name="Farman M.A."/>
            <person name="Gan P."/>
            <person name="Heiman D."/>
            <person name="Henrissat B."/>
            <person name="Howard R.J."/>
            <person name="Kabbage M."/>
            <person name="Koch C."/>
            <person name="Kracher B."/>
            <person name="Kubo Y."/>
            <person name="Law A.D."/>
            <person name="Lebrun M.-H."/>
            <person name="Lee Y.-H."/>
            <person name="Miyara I."/>
            <person name="Moore N."/>
            <person name="Neumann U."/>
            <person name="Nordstroem K."/>
            <person name="Panaccione D.G."/>
            <person name="Panstruga R."/>
            <person name="Place M."/>
            <person name="Proctor R.H."/>
            <person name="Prusky D."/>
            <person name="Rech G."/>
            <person name="Reinhardt R."/>
            <person name="Rollins J.A."/>
            <person name="Rounsley S."/>
            <person name="Schardl C.L."/>
            <person name="Schwartz D.C."/>
            <person name="Shenoy N."/>
            <person name="Shirasu K."/>
            <person name="Sikhakolli U.R."/>
            <person name="Stueber K."/>
            <person name="Sukno S.A."/>
            <person name="Sweigard J.A."/>
            <person name="Takano Y."/>
            <person name="Takahara H."/>
            <person name="Trail F."/>
            <person name="van der Does H.C."/>
            <person name="Voll L.M."/>
            <person name="Will I."/>
            <person name="Young S."/>
            <person name="Zeng Q."/>
            <person name="Zhang J."/>
            <person name="Zhou S."/>
            <person name="Dickman M.B."/>
            <person name="Schulze-Lefert P."/>
            <person name="Ver Loren van Themaat E."/>
            <person name="Ma L.-J."/>
            <person name="Vaillancourt L.J."/>
        </authorList>
    </citation>
    <scope>NUCLEOTIDE SEQUENCE [LARGE SCALE GENOMIC DNA]</scope>
    <source>
        <strain evidence="3">IMI 349063</strain>
    </source>
</reference>
<dbReference type="EMBL" id="CACQ02002530">
    <property type="protein sequence ID" value="CCF37579.1"/>
    <property type="molecule type" value="Genomic_DNA"/>
</dbReference>
<evidence type="ECO:0000313" key="3">
    <source>
        <dbReference type="Proteomes" id="UP000007174"/>
    </source>
</evidence>
<evidence type="ECO:0000313" key="2">
    <source>
        <dbReference type="EMBL" id="CCF37579.1"/>
    </source>
</evidence>
<dbReference type="AlphaFoldDB" id="H1VBH6"/>